<dbReference type="PANTHER" id="PTHR30203:SF24">
    <property type="entry name" value="BLR4935 PROTEIN"/>
    <property type="match status" value="1"/>
</dbReference>
<feature type="coiled-coil region" evidence="2">
    <location>
        <begin position="318"/>
        <end position="356"/>
    </location>
</feature>
<evidence type="ECO:0000256" key="1">
    <source>
        <dbReference type="ARBA" id="ARBA00007613"/>
    </source>
</evidence>
<reference evidence="4 5" key="1">
    <citation type="submission" date="2018-10" db="EMBL/GenBank/DDBJ databases">
        <title>Effects of UV and annual dynamics of microbial communities in freshwater RAS systems.</title>
        <authorList>
            <person name="Bekkelund A.K."/>
            <person name="Hansen B.R."/>
            <person name="Stokken H."/>
            <person name="Eriksen B.F."/>
            <person name="Kashulin N.A."/>
        </authorList>
    </citation>
    <scope>NUCLEOTIDE SEQUENCE [LARGE SCALE GENOMIC DNA]</scope>
    <source>
        <strain evidence="4 5">BHSEK</strain>
    </source>
</reference>
<protein>
    <submittedName>
        <fullName evidence="4">TolC family protein</fullName>
    </submittedName>
</protein>
<dbReference type="Proteomes" id="UP000279594">
    <property type="component" value="Chromosome"/>
</dbReference>
<accession>A0A3G2E874</accession>
<evidence type="ECO:0000256" key="3">
    <source>
        <dbReference type="SAM" id="SignalP"/>
    </source>
</evidence>
<dbReference type="InterPro" id="IPR003423">
    <property type="entry name" value="OMP_efflux"/>
</dbReference>
<sequence>MRPSFLPLVLAIVLAFPLQAAAQTEVPSVATAAPAAAHKGASALTLAEAIKLAFEGNPGLRTAMRDIDIAAGELIQAGTRPNPELSFVSEGLKKEQRTRTIQFSQPLELGGKRAARMAAASLGGDIASADLAGYRTSLRADVVTAFFDVVAAQEGYQLALASQQLAQRVSDAAARRVMAGKVSPVEQTRARVAEASSKIELNQAANDLTLSKRRLAATWGSQTPQFDSVVALEMPAQAVPTSNELNNRLPTAPQTLRARLEVDRQEALTKVERSRRIPDVNLIVGTQRDEQLGQVGPRRTILGLSIPLPLFDRNQGNVLAALRRADKARDELKAVENRLSAEVAEATARLSVAQSELTILRTDILPGALSAYEAASKGFELGKFSFLDVLDAQRTLFQAKTQYVRALAESHRSAADIDRIIGRVESNGTLIAPAISYQETK</sequence>
<evidence type="ECO:0000313" key="5">
    <source>
        <dbReference type="Proteomes" id="UP000279594"/>
    </source>
</evidence>
<keyword evidence="5" id="KW-1185">Reference proteome</keyword>
<keyword evidence="3" id="KW-0732">Signal</keyword>
<keyword evidence="2" id="KW-0175">Coiled coil</keyword>
<dbReference type="InterPro" id="IPR010131">
    <property type="entry name" value="MdtP/NodT-like"/>
</dbReference>
<feature type="signal peptide" evidence="3">
    <location>
        <begin position="1"/>
        <end position="22"/>
    </location>
</feature>
<dbReference type="AlphaFoldDB" id="A0A3G2E874"/>
<dbReference type="GO" id="GO:0015562">
    <property type="term" value="F:efflux transmembrane transporter activity"/>
    <property type="evidence" value="ECO:0007669"/>
    <property type="project" value="InterPro"/>
</dbReference>
<organism evidence="4 5">
    <name type="scientific">Janthinobacterium agaricidamnosum</name>
    <dbReference type="NCBI Taxonomy" id="55508"/>
    <lineage>
        <taxon>Bacteria</taxon>
        <taxon>Pseudomonadati</taxon>
        <taxon>Pseudomonadota</taxon>
        <taxon>Betaproteobacteria</taxon>
        <taxon>Burkholderiales</taxon>
        <taxon>Oxalobacteraceae</taxon>
        <taxon>Janthinobacterium</taxon>
    </lineage>
</organism>
<gene>
    <name evidence="4" type="ORF">D9M09_12570</name>
</gene>
<evidence type="ECO:0000313" key="4">
    <source>
        <dbReference type="EMBL" id="AYM76538.1"/>
    </source>
</evidence>
<dbReference type="EMBL" id="CP033019">
    <property type="protein sequence ID" value="AYM76538.1"/>
    <property type="molecule type" value="Genomic_DNA"/>
</dbReference>
<comment type="similarity">
    <text evidence="1">Belongs to the outer membrane factor (OMF) (TC 1.B.17) family.</text>
</comment>
<dbReference type="RefSeq" id="WP_100429652.1">
    <property type="nucleotide sequence ID" value="NZ_CP033019.1"/>
</dbReference>
<name>A0A3G2E874_9BURK</name>
<dbReference type="PANTHER" id="PTHR30203">
    <property type="entry name" value="OUTER MEMBRANE CATION EFFLUX PROTEIN"/>
    <property type="match status" value="1"/>
</dbReference>
<proteinExistence type="inferred from homology"/>
<feature type="chain" id="PRO_5017959754" evidence="3">
    <location>
        <begin position="23"/>
        <end position="441"/>
    </location>
</feature>
<dbReference type="SUPFAM" id="SSF56954">
    <property type="entry name" value="Outer membrane efflux proteins (OEP)"/>
    <property type="match status" value="1"/>
</dbReference>
<evidence type="ECO:0000256" key="2">
    <source>
        <dbReference type="SAM" id="Coils"/>
    </source>
</evidence>
<dbReference type="Pfam" id="PF02321">
    <property type="entry name" value="OEP"/>
    <property type="match status" value="2"/>
</dbReference>
<dbReference type="Gene3D" id="1.20.1600.10">
    <property type="entry name" value="Outer membrane efflux proteins (OEP)"/>
    <property type="match status" value="1"/>
</dbReference>